<dbReference type="Pfam" id="PF07687">
    <property type="entry name" value="M20_dimer"/>
    <property type="match status" value="1"/>
</dbReference>
<dbReference type="GO" id="GO:0006508">
    <property type="term" value="P:proteolysis"/>
    <property type="evidence" value="ECO:0007669"/>
    <property type="project" value="UniProtKB-KW"/>
</dbReference>
<dbReference type="Pfam" id="PF01546">
    <property type="entry name" value="Peptidase_M20"/>
    <property type="match status" value="1"/>
</dbReference>
<dbReference type="GO" id="GO:0005829">
    <property type="term" value="C:cytosol"/>
    <property type="evidence" value="ECO:0007669"/>
    <property type="project" value="TreeGrafter"/>
</dbReference>
<dbReference type="OrthoDB" id="9761532at2"/>
<dbReference type="GO" id="GO:0046872">
    <property type="term" value="F:metal ion binding"/>
    <property type="evidence" value="ECO:0007669"/>
    <property type="project" value="UniProtKB-KW"/>
</dbReference>
<name>A0A4Q8L1L1_9STRE</name>
<evidence type="ECO:0000256" key="2">
    <source>
        <dbReference type="ARBA" id="ARBA00022723"/>
    </source>
</evidence>
<organism evidence="5 6">
    <name type="scientific">Streptococcus parasuis</name>
    <dbReference type="NCBI Taxonomy" id="1501662"/>
    <lineage>
        <taxon>Bacteria</taxon>
        <taxon>Bacillati</taxon>
        <taxon>Bacillota</taxon>
        <taxon>Bacilli</taxon>
        <taxon>Lactobacillales</taxon>
        <taxon>Streptococcaceae</taxon>
        <taxon>Streptococcus</taxon>
    </lineage>
</organism>
<sequence>MGYLTEQEQIAKFWQDEIVQENINLLQTLIGKKSIFAQQIGLEEVADYLQVLFEEAGASVLVDKSYAAPFVLAKFAANHREARTIIFYNHYDTVPADSDQIWLNGKPFELTITEDTMYGRGVDDDKGHIIARLSAVKKYLAKHGELPVNIIFIMEGAEESASVDLDKYLAKYKEQLSQAELLVWEQGIRNKKNQLEISGGNKGIVTFDVSVTSAALDIHSSFGGVVDSAAWYLLQALNSLREPDGTIKVPGIYEKVQEPNELELALVEEYALIHAEGLHEIYGLTLPLLIEERKALLKRLYFEPSITIEGIHAGYHGQGVKTIIPAQASAKMEVRLVPGLSPEGVLDSIRAYLADQGFDKIEVNFTLGEESYRSDMSAPAIQKVIDLAKSFYPNGVSILPTSPGTGPMHTVFHALEVPIAGFGLGHEGSRDHAGDENVKIADYIAHVEFIEELIETYE</sequence>
<dbReference type="GO" id="GO:0008233">
    <property type="term" value="F:peptidase activity"/>
    <property type="evidence" value="ECO:0007669"/>
    <property type="project" value="UniProtKB-KW"/>
</dbReference>
<dbReference type="InterPro" id="IPR011650">
    <property type="entry name" value="Peptidase_M20_dimer"/>
</dbReference>
<dbReference type="Gene3D" id="3.30.70.360">
    <property type="match status" value="1"/>
</dbReference>
<dbReference type="GO" id="GO:0009089">
    <property type="term" value="P:lysine biosynthetic process via diaminopimelate"/>
    <property type="evidence" value="ECO:0007669"/>
    <property type="project" value="TreeGrafter"/>
</dbReference>
<keyword evidence="1" id="KW-0645">Protease</keyword>
<gene>
    <name evidence="5" type="ORF">EXW74_06285</name>
</gene>
<keyword evidence="3 5" id="KW-0378">Hydrolase</keyword>
<feature type="domain" description="Peptidase M20 dimerisation" evidence="4">
    <location>
        <begin position="200"/>
        <end position="356"/>
    </location>
</feature>
<dbReference type="PANTHER" id="PTHR43270">
    <property type="entry name" value="BETA-ALA-HIS DIPEPTIDASE"/>
    <property type="match status" value="1"/>
</dbReference>
<reference evidence="5 6" key="1">
    <citation type="submission" date="2019-02" db="EMBL/GenBank/DDBJ databases">
        <title>First genome of the species Streptococcus parasuis.</title>
        <authorList>
            <person name="Stevens M.J.A."/>
            <person name="Stephan R."/>
        </authorList>
    </citation>
    <scope>NUCLEOTIDE SEQUENCE [LARGE SCALE GENOMIC DNA]</scope>
    <source>
        <strain evidence="5 6">4253</strain>
    </source>
</reference>
<dbReference type="InterPro" id="IPR051458">
    <property type="entry name" value="Cyt/Met_Dipeptidase"/>
</dbReference>
<dbReference type="PANTHER" id="PTHR43270:SF8">
    <property type="entry name" value="DI- AND TRIPEPTIDASE DUG2-RELATED"/>
    <property type="match status" value="1"/>
</dbReference>
<dbReference type="RefSeq" id="WP_130555162.1">
    <property type="nucleotide sequence ID" value="NZ_SHGT01000033.1"/>
</dbReference>
<evidence type="ECO:0000256" key="3">
    <source>
        <dbReference type="ARBA" id="ARBA00022801"/>
    </source>
</evidence>
<dbReference type="GO" id="GO:0009014">
    <property type="term" value="F:succinyl-diaminopimelate desuccinylase activity"/>
    <property type="evidence" value="ECO:0007669"/>
    <property type="project" value="TreeGrafter"/>
</dbReference>
<dbReference type="EMBL" id="SHGT01000033">
    <property type="protein sequence ID" value="TAA12659.1"/>
    <property type="molecule type" value="Genomic_DNA"/>
</dbReference>
<dbReference type="SUPFAM" id="SSF53187">
    <property type="entry name" value="Zn-dependent exopeptidases"/>
    <property type="match status" value="1"/>
</dbReference>
<evidence type="ECO:0000313" key="6">
    <source>
        <dbReference type="Proteomes" id="UP000291525"/>
    </source>
</evidence>
<proteinExistence type="predicted"/>
<protein>
    <submittedName>
        <fullName evidence="5">M20/M25/M40 family metallo-hydrolase</fullName>
    </submittedName>
</protein>
<dbReference type="Proteomes" id="UP000291525">
    <property type="component" value="Unassembled WGS sequence"/>
</dbReference>
<keyword evidence="2" id="KW-0479">Metal-binding</keyword>
<dbReference type="AlphaFoldDB" id="A0A4Q8L1L1"/>
<accession>A0A4Q8L1L1</accession>
<evidence type="ECO:0000259" key="4">
    <source>
        <dbReference type="Pfam" id="PF07687"/>
    </source>
</evidence>
<evidence type="ECO:0000313" key="5">
    <source>
        <dbReference type="EMBL" id="TAA12659.1"/>
    </source>
</evidence>
<dbReference type="Gene3D" id="3.40.630.10">
    <property type="entry name" value="Zn peptidases"/>
    <property type="match status" value="1"/>
</dbReference>
<dbReference type="InterPro" id="IPR002933">
    <property type="entry name" value="Peptidase_M20"/>
</dbReference>
<evidence type="ECO:0000256" key="1">
    <source>
        <dbReference type="ARBA" id="ARBA00022670"/>
    </source>
</evidence>
<comment type="caution">
    <text evidence="5">The sequence shown here is derived from an EMBL/GenBank/DDBJ whole genome shotgun (WGS) entry which is preliminary data.</text>
</comment>